<evidence type="ECO:0000313" key="3">
    <source>
        <dbReference type="Proteomes" id="UP000234275"/>
    </source>
</evidence>
<dbReference type="RefSeq" id="XP_024701912.1">
    <property type="nucleotide sequence ID" value="XM_024852384.1"/>
</dbReference>
<feature type="domain" description="2EXR" evidence="1">
    <location>
        <begin position="6"/>
        <end position="171"/>
    </location>
</feature>
<sequence length="477" mass="55057">MTHQTFHFFPALPPEIRRTIYILATPPRVVHIQEVSEDEKTFLAELKIAPFRRTLCPSLTHFALHWRKYIPKAIKQPTLEHFGVTGARPLNKPWTPSAATPEIPIPWLTEQPELAWEMVRNSYLYSKAPIPALLHTWSESREELIRFGYELAFRTRSNGPRTWFNFKRDVMYLTKSESRGRFSGTVSLSNNMFYEVGQFHPFDLTRVKRLALAYCGPLLFPWRAPSLWTEEIAQILPLFPGLSELLLAELEDEDVMRWSERGPHWNRNSGSSTRERWCCLAVEEIDALLSLLSDGFRTDLGSVGLVAEMFKEHQQRRESSDGYFEHRRVVTEQALADARDAMIASSHPIPMTPWSIPRIRAVHILPESMVPGMIQERRNAWNKFCELKRDWRKAIDGIPSDNFPQARAMTTKLGTMCSPLLPWLPDEDWDDVSDPVVFCIFSDEQMGGEALSRGQRRAKSWWVQKGTVKEPGLEIIA</sequence>
<organism evidence="2 3">
    <name type="scientific">Aspergillus steynii IBT 23096</name>
    <dbReference type="NCBI Taxonomy" id="1392250"/>
    <lineage>
        <taxon>Eukaryota</taxon>
        <taxon>Fungi</taxon>
        <taxon>Dikarya</taxon>
        <taxon>Ascomycota</taxon>
        <taxon>Pezizomycotina</taxon>
        <taxon>Eurotiomycetes</taxon>
        <taxon>Eurotiomycetidae</taxon>
        <taxon>Eurotiales</taxon>
        <taxon>Aspergillaceae</taxon>
        <taxon>Aspergillus</taxon>
        <taxon>Aspergillus subgen. Circumdati</taxon>
    </lineage>
</organism>
<gene>
    <name evidence="2" type="ORF">P170DRAFT_466064</name>
</gene>
<dbReference type="GeneID" id="36560082"/>
<proteinExistence type="predicted"/>
<dbReference type="VEuPathDB" id="FungiDB:P170DRAFT_466064"/>
<dbReference type="Proteomes" id="UP000234275">
    <property type="component" value="Unassembled WGS sequence"/>
</dbReference>
<keyword evidence="3" id="KW-1185">Reference proteome</keyword>
<dbReference type="Pfam" id="PF20150">
    <property type="entry name" value="2EXR"/>
    <property type="match status" value="1"/>
</dbReference>
<dbReference type="OrthoDB" id="3513892at2759"/>
<dbReference type="PANTHER" id="PTHR35910:SF6">
    <property type="entry name" value="2EXR DOMAIN-CONTAINING PROTEIN"/>
    <property type="match status" value="1"/>
</dbReference>
<evidence type="ECO:0000313" key="2">
    <source>
        <dbReference type="EMBL" id="PLB46610.1"/>
    </source>
</evidence>
<dbReference type="AlphaFoldDB" id="A0A2I2G153"/>
<name>A0A2I2G153_9EURO</name>
<evidence type="ECO:0000259" key="1">
    <source>
        <dbReference type="Pfam" id="PF20150"/>
    </source>
</evidence>
<reference evidence="2 3" key="1">
    <citation type="submission" date="2016-12" db="EMBL/GenBank/DDBJ databases">
        <title>The genomes of Aspergillus section Nigri reveals drivers in fungal speciation.</title>
        <authorList>
            <consortium name="DOE Joint Genome Institute"/>
            <person name="Vesth T.C."/>
            <person name="Nybo J."/>
            <person name="Theobald S."/>
            <person name="Brandl J."/>
            <person name="Frisvad J.C."/>
            <person name="Nielsen K.F."/>
            <person name="Lyhne E.K."/>
            <person name="Kogle M.E."/>
            <person name="Kuo A."/>
            <person name="Riley R."/>
            <person name="Clum A."/>
            <person name="Nolan M."/>
            <person name="Lipzen A."/>
            <person name="Salamov A."/>
            <person name="Henrissat B."/>
            <person name="Wiebenga A."/>
            <person name="De Vries R.P."/>
            <person name="Grigoriev I.V."/>
            <person name="Mortensen U.H."/>
            <person name="Andersen M.R."/>
            <person name="Baker S.E."/>
        </authorList>
    </citation>
    <scope>NUCLEOTIDE SEQUENCE [LARGE SCALE GENOMIC DNA]</scope>
    <source>
        <strain evidence="2 3">IBT 23096</strain>
    </source>
</reference>
<comment type="caution">
    <text evidence="2">The sequence shown here is derived from an EMBL/GenBank/DDBJ whole genome shotgun (WGS) entry which is preliminary data.</text>
</comment>
<dbReference type="InterPro" id="IPR045518">
    <property type="entry name" value="2EXR"/>
</dbReference>
<protein>
    <recommendedName>
        <fullName evidence="1">2EXR domain-containing protein</fullName>
    </recommendedName>
</protein>
<dbReference type="PANTHER" id="PTHR35910">
    <property type="entry name" value="2EXR DOMAIN-CONTAINING PROTEIN"/>
    <property type="match status" value="1"/>
</dbReference>
<accession>A0A2I2G153</accession>
<dbReference type="EMBL" id="MSFO01000006">
    <property type="protein sequence ID" value="PLB46610.1"/>
    <property type="molecule type" value="Genomic_DNA"/>
</dbReference>